<dbReference type="GO" id="GO:0016020">
    <property type="term" value="C:membrane"/>
    <property type="evidence" value="ECO:0007669"/>
    <property type="project" value="UniProtKB-SubCell"/>
</dbReference>
<feature type="transmembrane region" description="Helical" evidence="7">
    <location>
        <begin position="175"/>
        <end position="194"/>
    </location>
</feature>
<keyword evidence="4 7" id="KW-0812">Transmembrane</keyword>
<reference key="2">
    <citation type="submission" date="2011-08" db="EMBL/GenBank/DDBJ databases">
        <title>Genome sequence of Naumovozyma castellii.</title>
        <authorList>
            <person name="Gordon J.L."/>
            <person name="Armisen D."/>
            <person name="Proux-Wera E."/>
            <person name="OhEigeartaigh S.S."/>
            <person name="Byrne K.P."/>
            <person name="Wolfe K.H."/>
        </authorList>
    </citation>
    <scope>NUCLEOTIDE SEQUENCE</scope>
    <source>
        <strain>Type strain:CBS 4309</strain>
    </source>
</reference>
<evidence type="ECO:0000256" key="2">
    <source>
        <dbReference type="ARBA" id="ARBA00010992"/>
    </source>
</evidence>
<dbReference type="AlphaFoldDB" id="G0VFF9"/>
<feature type="transmembrane region" description="Helical" evidence="7">
    <location>
        <begin position="355"/>
        <end position="374"/>
    </location>
</feature>
<dbReference type="InterPro" id="IPR003663">
    <property type="entry name" value="Sugar/inositol_transpt"/>
</dbReference>
<evidence type="ECO:0000256" key="6">
    <source>
        <dbReference type="ARBA" id="ARBA00023136"/>
    </source>
</evidence>
<feature type="transmembrane region" description="Helical" evidence="7">
    <location>
        <begin position="463"/>
        <end position="484"/>
    </location>
</feature>
<dbReference type="OMA" id="ITYICEM"/>
<feature type="domain" description="Major facilitator superfamily (MFS) profile" evidence="8">
    <location>
        <begin position="14"/>
        <end position="488"/>
    </location>
</feature>
<organism evidence="9 10">
    <name type="scientific">Naumovozyma castellii</name>
    <name type="common">Yeast</name>
    <name type="synonym">Saccharomyces castellii</name>
    <dbReference type="NCBI Taxonomy" id="27288"/>
    <lineage>
        <taxon>Eukaryota</taxon>
        <taxon>Fungi</taxon>
        <taxon>Dikarya</taxon>
        <taxon>Ascomycota</taxon>
        <taxon>Saccharomycotina</taxon>
        <taxon>Saccharomycetes</taxon>
        <taxon>Saccharomycetales</taxon>
        <taxon>Saccharomycetaceae</taxon>
        <taxon>Naumovozyma</taxon>
    </lineage>
</organism>
<keyword evidence="10" id="KW-1185">Reference proteome</keyword>
<feature type="transmembrane region" description="Helical" evidence="7">
    <location>
        <begin position="435"/>
        <end position="457"/>
    </location>
</feature>
<dbReference type="GeneID" id="96903857"/>
<name>G0VFF9_NAUCA</name>
<keyword evidence="5 7" id="KW-1133">Transmembrane helix</keyword>
<gene>
    <name evidence="9" type="primary">NCAS0E01550</name>
    <name evidence="9" type="ordered locus">NCAS_0E01550</name>
</gene>
<feature type="transmembrane region" description="Helical" evidence="7">
    <location>
        <begin position="329"/>
        <end position="348"/>
    </location>
</feature>
<feature type="transmembrane region" description="Helical" evidence="7">
    <location>
        <begin position="55"/>
        <end position="76"/>
    </location>
</feature>
<evidence type="ECO:0000259" key="8">
    <source>
        <dbReference type="PROSITE" id="PS50850"/>
    </source>
</evidence>
<dbReference type="FunCoup" id="G0VFF9">
    <property type="interactions" value="83"/>
</dbReference>
<dbReference type="InParanoid" id="G0VFF9"/>
<evidence type="ECO:0000313" key="9">
    <source>
        <dbReference type="EMBL" id="CCC70225.1"/>
    </source>
</evidence>
<keyword evidence="3" id="KW-0813">Transport</keyword>
<evidence type="ECO:0000256" key="5">
    <source>
        <dbReference type="ARBA" id="ARBA00022989"/>
    </source>
</evidence>
<dbReference type="InterPro" id="IPR036259">
    <property type="entry name" value="MFS_trans_sf"/>
</dbReference>
<evidence type="ECO:0000256" key="3">
    <source>
        <dbReference type="ARBA" id="ARBA00022448"/>
    </source>
</evidence>
<dbReference type="InterPro" id="IPR005829">
    <property type="entry name" value="Sugar_transporter_CS"/>
</dbReference>
<feature type="transmembrane region" description="Helical" evidence="7">
    <location>
        <begin position="141"/>
        <end position="163"/>
    </location>
</feature>
<dbReference type="Proteomes" id="UP000001640">
    <property type="component" value="Chromosome 5"/>
</dbReference>
<comment type="similarity">
    <text evidence="2">Belongs to the major facilitator superfamily. Sugar transporter (TC 2.A.1.1) family.</text>
</comment>
<protein>
    <recommendedName>
        <fullName evidence="8">Major facilitator superfamily (MFS) profile domain-containing protein</fullName>
    </recommendedName>
</protein>
<sequence>MVQSNRLTYHLVVIGVILLFPSFIMGMEITSLAVFLNSDHFIKYFNHPSPFLQGILMSSSTLGGLVGCISYSATVVKVGRITGFQIATLLWFIGGVVATLVQHISMIIIARIIKGVTMGWFSVLIPAYIGEIYPSQWRGRMIAMTQLSYTIAILLVHYLSIWFNHVWKNHWSFRMVWGLEIIPSLLFFWGSVWLPETPQWLTLHGEYTKAQKIQNNLAIKFNSRFGSTSNHSSKDIVTSNEDAAEEDDQQRAKMEIMDKLDLANLYGDGSNDLKYKELFGKSYWKQTAIGVTLQLLVQFSGINILMFYITYICEMLGLNGNTNYFASSIPYFINMILSLIPICFIDSVNRKKMTLAGSFPVSIIMVAIGTIMALNGRKVAPVNGNESIIWFVDDSSGGWILALCFLFVGVFSLTLSCFPLLYTNEIFPTKAKPKGLAFSMFISWTSNFTLTLLAPLMLEYLKWGTFILLGGLTFVLSVCIAIFFPDTSGLSVQEINHLFIPEEFDYESTFDKVDDISPKSNNPQNELIEPITLARQETEQLSIS</sequence>
<dbReference type="InterPro" id="IPR050360">
    <property type="entry name" value="MFS_Sugar_Transporters"/>
</dbReference>
<dbReference type="eggNOG" id="KOG0254">
    <property type="taxonomic scope" value="Eukaryota"/>
</dbReference>
<feature type="transmembrane region" description="Helical" evidence="7">
    <location>
        <begin position="107"/>
        <end position="129"/>
    </location>
</feature>
<reference evidence="9 10" key="1">
    <citation type="journal article" date="2011" name="Proc. Natl. Acad. Sci. U.S.A.">
        <title>Evolutionary erosion of yeast sex chromosomes by mating-type switching accidents.</title>
        <authorList>
            <person name="Gordon J.L."/>
            <person name="Armisen D."/>
            <person name="Proux-Wera E."/>
            <person name="Oheigeartaigh S.S."/>
            <person name="Byrne K.P."/>
            <person name="Wolfe K.H."/>
        </authorList>
    </citation>
    <scope>NUCLEOTIDE SEQUENCE [LARGE SCALE GENOMIC DNA]</scope>
    <source>
        <strain evidence="10">ATCC 76901 / BCRC 22586 / CBS 4309 / NBRC 1992 / NRRL Y-12630</strain>
    </source>
</reference>
<feature type="transmembrane region" description="Helical" evidence="7">
    <location>
        <begin position="399"/>
        <end position="423"/>
    </location>
</feature>
<comment type="subcellular location">
    <subcellularLocation>
        <location evidence="1">Membrane</location>
        <topology evidence="1">Multi-pass membrane protein</topology>
    </subcellularLocation>
</comment>
<dbReference type="Gene3D" id="1.20.1250.20">
    <property type="entry name" value="MFS general substrate transporter like domains"/>
    <property type="match status" value="1"/>
</dbReference>
<dbReference type="InterPro" id="IPR005828">
    <property type="entry name" value="MFS_sugar_transport-like"/>
</dbReference>
<evidence type="ECO:0000256" key="4">
    <source>
        <dbReference type="ARBA" id="ARBA00022692"/>
    </source>
</evidence>
<evidence type="ECO:0000313" key="10">
    <source>
        <dbReference type="Proteomes" id="UP000001640"/>
    </source>
</evidence>
<feature type="transmembrane region" description="Helical" evidence="7">
    <location>
        <begin position="288"/>
        <end position="309"/>
    </location>
</feature>
<dbReference type="HOGENOM" id="CLU_001265_30_12_1"/>
<dbReference type="PANTHER" id="PTHR48022:SF7">
    <property type="entry name" value="MAJOR FACILITATOR SUPERFAMILY (MFS) PROFILE DOMAIN-CONTAINING PROTEIN-RELATED"/>
    <property type="match status" value="1"/>
</dbReference>
<evidence type="ECO:0000256" key="1">
    <source>
        <dbReference type="ARBA" id="ARBA00004141"/>
    </source>
</evidence>
<accession>G0VFF9</accession>
<keyword evidence="6 7" id="KW-0472">Membrane</keyword>
<dbReference type="SUPFAM" id="SSF103473">
    <property type="entry name" value="MFS general substrate transporter"/>
    <property type="match status" value="1"/>
</dbReference>
<dbReference type="PANTHER" id="PTHR48022">
    <property type="entry name" value="PLASTIDIC GLUCOSE TRANSPORTER 4"/>
    <property type="match status" value="1"/>
</dbReference>
<dbReference type="PROSITE" id="PS00217">
    <property type="entry name" value="SUGAR_TRANSPORT_2"/>
    <property type="match status" value="1"/>
</dbReference>
<dbReference type="KEGG" id="ncs:NCAS_0E01550"/>
<dbReference type="EMBL" id="HE576756">
    <property type="protein sequence ID" value="CCC70225.1"/>
    <property type="molecule type" value="Genomic_DNA"/>
</dbReference>
<dbReference type="PRINTS" id="PR00171">
    <property type="entry name" value="SUGRTRNSPORT"/>
</dbReference>
<dbReference type="InterPro" id="IPR020846">
    <property type="entry name" value="MFS_dom"/>
</dbReference>
<dbReference type="PROSITE" id="PS50850">
    <property type="entry name" value="MFS"/>
    <property type="match status" value="1"/>
</dbReference>
<dbReference type="RefSeq" id="XP_003676585.1">
    <property type="nucleotide sequence ID" value="XM_003676537.1"/>
</dbReference>
<proteinExistence type="inferred from homology"/>
<dbReference type="Pfam" id="PF00083">
    <property type="entry name" value="Sugar_tr"/>
    <property type="match status" value="1"/>
</dbReference>
<dbReference type="OrthoDB" id="4142200at2759"/>
<feature type="transmembrane region" description="Helical" evidence="7">
    <location>
        <begin position="83"/>
        <end position="101"/>
    </location>
</feature>
<feature type="transmembrane region" description="Helical" evidence="7">
    <location>
        <begin position="12"/>
        <end position="35"/>
    </location>
</feature>
<evidence type="ECO:0000256" key="7">
    <source>
        <dbReference type="SAM" id="Phobius"/>
    </source>
</evidence>
<dbReference type="GO" id="GO:0005351">
    <property type="term" value="F:carbohydrate:proton symporter activity"/>
    <property type="evidence" value="ECO:0007669"/>
    <property type="project" value="TreeGrafter"/>
</dbReference>